<dbReference type="Gene3D" id="1.10.510.10">
    <property type="entry name" value="Transferase(Phosphotransferase) domain 1"/>
    <property type="match status" value="1"/>
</dbReference>
<sequence>MKQINYINCSNYIRLVGAKVISEKYLRVSEEDKDDPLDGEKEKEEEKIPKLVLLLTKGGEEFENFMIKSKDELISIVIQVAATMAMGEEMLELEHRDAHVSNILIEKTNEEDLEYYIGGKKIIVKSNKILIKMIDFGKSRIRNGTELVYCDDWDIESNEPNETEEHGDLHYKIYPRMNEIIGGNWKNYFPETNVLWIRYLIQILSRFDGSGLASEDPGTQAFQKAEESNKKQLAPEDGKEVAEKFFDAIKNCKTAGEFVFQLYEDSYFHYILKKV</sequence>
<evidence type="ECO:0000256" key="2">
    <source>
        <dbReference type="ARBA" id="ARBA00022527"/>
    </source>
</evidence>
<keyword evidence="10" id="KW-1185">Reference proteome</keyword>
<dbReference type="GO" id="GO:0005524">
    <property type="term" value="F:ATP binding"/>
    <property type="evidence" value="ECO:0007669"/>
    <property type="project" value="UniProtKB-KW"/>
</dbReference>
<dbReference type="PANTHER" id="PTHR24419">
    <property type="entry name" value="INTERLEUKIN-1 RECEPTOR-ASSOCIATED KINASE"/>
    <property type="match status" value="1"/>
</dbReference>
<dbReference type="Proteomes" id="UP000887578">
    <property type="component" value="Unplaced"/>
</dbReference>
<evidence type="ECO:0000256" key="3">
    <source>
        <dbReference type="ARBA" id="ARBA00022679"/>
    </source>
</evidence>
<reference evidence="11" key="1">
    <citation type="submission" date="2022-11" db="UniProtKB">
        <authorList>
            <consortium name="WormBaseParasite"/>
        </authorList>
    </citation>
    <scope>IDENTIFICATION</scope>
</reference>
<dbReference type="InterPro" id="IPR011009">
    <property type="entry name" value="Kinase-like_dom_sf"/>
</dbReference>
<accession>A0A914PMW2</accession>
<organism evidence="10 11">
    <name type="scientific">Panagrolaimus davidi</name>
    <dbReference type="NCBI Taxonomy" id="227884"/>
    <lineage>
        <taxon>Eukaryota</taxon>
        <taxon>Metazoa</taxon>
        <taxon>Ecdysozoa</taxon>
        <taxon>Nematoda</taxon>
        <taxon>Chromadorea</taxon>
        <taxon>Rhabditida</taxon>
        <taxon>Tylenchina</taxon>
        <taxon>Panagrolaimomorpha</taxon>
        <taxon>Panagrolaimoidea</taxon>
        <taxon>Panagrolaimidae</taxon>
        <taxon>Panagrolaimus</taxon>
    </lineage>
</organism>
<proteinExistence type="predicted"/>
<feature type="domain" description="Serine/threonine-protein kinase haspin C-terminal" evidence="9">
    <location>
        <begin position="164"/>
        <end position="246"/>
    </location>
</feature>
<keyword evidence="3" id="KW-0808">Transferase</keyword>
<dbReference type="GO" id="GO:0000278">
    <property type="term" value="P:mitotic cell cycle"/>
    <property type="evidence" value="ECO:0007669"/>
    <property type="project" value="TreeGrafter"/>
</dbReference>
<dbReference type="Pfam" id="PF12330">
    <property type="entry name" value="Haspin_kinase"/>
    <property type="match status" value="1"/>
</dbReference>
<dbReference type="WBParaSite" id="PDA_v2.g16120.t1">
    <property type="protein sequence ID" value="PDA_v2.g16120.t1"/>
    <property type="gene ID" value="PDA_v2.g16120"/>
</dbReference>
<evidence type="ECO:0000256" key="1">
    <source>
        <dbReference type="ARBA" id="ARBA00012513"/>
    </source>
</evidence>
<keyword evidence="5" id="KW-0418">Kinase</keyword>
<dbReference type="InterPro" id="IPR024604">
    <property type="entry name" value="GSG2_C"/>
</dbReference>
<evidence type="ECO:0000256" key="6">
    <source>
        <dbReference type="ARBA" id="ARBA00022840"/>
    </source>
</evidence>
<dbReference type="SUPFAM" id="SSF56112">
    <property type="entry name" value="Protein kinase-like (PK-like)"/>
    <property type="match status" value="1"/>
</dbReference>
<evidence type="ECO:0000256" key="8">
    <source>
        <dbReference type="ARBA" id="ARBA00048679"/>
    </source>
</evidence>
<evidence type="ECO:0000256" key="7">
    <source>
        <dbReference type="ARBA" id="ARBA00047899"/>
    </source>
</evidence>
<keyword evidence="2" id="KW-0723">Serine/threonine-protein kinase</keyword>
<dbReference type="GO" id="GO:0072354">
    <property type="term" value="F:histone H3T3 kinase activity"/>
    <property type="evidence" value="ECO:0007669"/>
    <property type="project" value="TreeGrafter"/>
</dbReference>
<comment type="catalytic activity">
    <reaction evidence="8">
        <text>L-seryl-[protein] + ATP = O-phospho-L-seryl-[protein] + ADP + H(+)</text>
        <dbReference type="Rhea" id="RHEA:17989"/>
        <dbReference type="Rhea" id="RHEA-COMP:9863"/>
        <dbReference type="Rhea" id="RHEA-COMP:11604"/>
        <dbReference type="ChEBI" id="CHEBI:15378"/>
        <dbReference type="ChEBI" id="CHEBI:29999"/>
        <dbReference type="ChEBI" id="CHEBI:30616"/>
        <dbReference type="ChEBI" id="CHEBI:83421"/>
        <dbReference type="ChEBI" id="CHEBI:456216"/>
        <dbReference type="EC" id="2.7.11.1"/>
    </reaction>
</comment>
<evidence type="ECO:0000313" key="11">
    <source>
        <dbReference type="WBParaSite" id="PDA_v2.g16120.t1"/>
    </source>
</evidence>
<name>A0A914PMW2_9BILA</name>
<evidence type="ECO:0000259" key="9">
    <source>
        <dbReference type="SMART" id="SM01331"/>
    </source>
</evidence>
<keyword evidence="4" id="KW-0547">Nucleotide-binding</keyword>
<dbReference type="GO" id="GO:0035556">
    <property type="term" value="P:intracellular signal transduction"/>
    <property type="evidence" value="ECO:0007669"/>
    <property type="project" value="TreeGrafter"/>
</dbReference>
<dbReference type="EC" id="2.7.11.1" evidence="1"/>
<evidence type="ECO:0000313" key="10">
    <source>
        <dbReference type="Proteomes" id="UP000887578"/>
    </source>
</evidence>
<evidence type="ECO:0000256" key="4">
    <source>
        <dbReference type="ARBA" id="ARBA00022741"/>
    </source>
</evidence>
<dbReference type="GO" id="GO:0005634">
    <property type="term" value="C:nucleus"/>
    <property type="evidence" value="ECO:0007669"/>
    <property type="project" value="TreeGrafter"/>
</dbReference>
<dbReference type="GO" id="GO:0005737">
    <property type="term" value="C:cytoplasm"/>
    <property type="evidence" value="ECO:0007669"/>
    <property type="project" value="TreeGrafter"/>
</dbReference>
<keyword evidence="6" id="KW-0067">ATP-binding</keyword>
<comment type="catalytic activity">
    <reaction evidence="7">
        <text>L-threonyl-[protein] + ATP = O-phospho-L-threonyl-[protein] + ADP + H(+)</text>
        <dbReference type="Rhea" id="RHEA:46608"/>
        <dbReference type="Rhea" id="RHEA-COMP:11060"/>
        <dbReference type="Rhea" id="RHEA-COMP:11605"/>
        <dbReference type="ChEBI" id="CHEBI:15378"/>
        <dbReference type="ChEBI" id="CHEBI:30013"/>
        <dbReference type="ChEBI" id="CHEBI:30616"/>
        <dbReference type="ChEBI" id="CHEBI:61977"/>
        <dbReference type="ChEBI" id="CHEBI:456216"/>
        <dbReference type="EC" id="2.7.11.1"/>
    </reaction>
</comment>
<dbReference type="PANTHER" id="PTHR24419:SF18">
    <property type="entry name" value="SERINE_THREONINE-PROTEIN KINASE HASPIN"/>
    <property type="match status" value="1"/>
</dbReference>
<evidence type="ECO:0000256" key="5">
    <source>
        <dbReference type="ARBA" id="ARBA00022777"/>
    </source>
</evidence>
<dbReference type="SMART" id="SM01331">
    <property type="entry name" value="DUF3635"/>
    <property type="match status" value="1"/>
</dbReference>
<protein>
    <recommendedName>
        <fullName evidence="1">non-specific serine/threonine protein kinase</fullName>
        <ecNumber evidence="1">2.7.11.1</ecNumber>
    </recommendedName>
</protein>
<dbReference type="AlphaFoldDB" id="A0A914PMW2"/>